<comment type="subcellular location">
    <subcellularLocation>
        <location evidence="1">Cytoplasm</location>
    </subcellularLocation>
</comment>
<dbReference type="InterPro" id="IPR026059">
    <property type="entry name" value="Rab3GAP2"/>
</dbReference>
<feature type="domain" description="Rab3GAP regulatory subunit C-terminal" evidence="7">
    <location>
        <begin position="1285"/>
        <end position="1495"/>
    </location>
</feature>
<dbReference type="Pfam" id="PF14655">
    <property type="entry name" value="RAB3GAP2_N"/>
    <property type="match status" value="1"/>
</dbReference>
<dbReference type="Pfam" id="PF14656">
    <property type="entry name" value="RAB3GAP2_C"/>
    <property type="match status" value="2"/>
</dbReference>
<feature type="region of interest" description="Disordered" evidence="5">
    <location>
        <begin position="1025"/>
        <end position="1071"/>
    </location>
</feature>
<feature type="compositionally biased region" description="Polar residues" evidence="5">
    <location>
        <begin position="1040"/>
        <end position="1054"/>
    </location>
</feature>
<feature type="compositionally biased region" description="Polar residues" evidence="5">
    <location>
        <begin position="35"/>
        <end position="55"/>
    </location>
</feature>
<reference evidence="8 9" key="1">
    <citation type="submission" date="2020-10" db="EMBL/GenBank/DDBJ databases">
        <authorList>
            <person name="Klimov P.B."/>
            <person name="Dyachkov S.M."/>
            <person name="Chetverikov P.E."/>
        </authorList>
    </citation>
    <scope>NUCLEOTIDE SEQUENCE [LARGE SCALE GENOMIC DNA]</scope>
    <source>
        <strain evidence="8">BMOC 18-1129-001#AD2665</strain>
        <tissue evidence="8">Entire mites</tissue>
    </source>
</reference>
<keyword evidence="4" id="KW-0963">Cytoplasm</keyword>
<evidence type="ECO:0000256" key="4">
    <source>
        <dbReference type="ARBA" id="ARBA00022490"/>
    </source>
</evidence>
<evidence type="ECO:0000256" key="5">
    <source>
        <dbReference type="SAM" id="MobiDB-lite"/>
    </source>
</evidence>
<evidence type="ECO:0000256" key="2">
    <source>
        <dbReference type="ARBA" id="ARBA00008153"/>
    </source>
</evidence>
<feature type="region of interest" description="Disordered" evidence="5">
    <location>
        <begin position="35"/>
        <end position="62"/>
    </location>
</feature>
<dbReference type="InterPro" id="IPR029257">
    <property type="entry name" value="RAB3GAP2_C"/>
</dbReference>
<sequence length="1540" mass="174414">MLRKKFHSPKLYNYWPTRPQESTLLDCNHELSGRSNHTPTSTNYQQTRSTSYQTGSAGGGAKADTDRSFDWLTNCLISMSPVGDCMLVSDGCDSVWLIRFKCSLENQEIGEQFFIKSLNIDLFTSKDRITSILCLPIMSGQRTGLGTVDWTVLIVGFATGHVRFFNEQSSCLICLKFCDEPVVGLSCQTMKHHPYAISECHYATLTDELTIVYKSYAIVIDGFTLYENLKFARIESLNGDAQYGPSYDATTLPHILNCKRWKFRGNCDNITTCDNLGLRKRSTFDLLVSCSSNNSPDSTKQCGQSMIVIGRNPFIALYREESQTSSVSYSEWIGSLVSIWNKPAPPKTQTIDMSSQPSLSVYDRDRTAEYLVMSPDRRLVAATDSFGRVTLFDVTNCIAVRQWKGYRSAQCGWIEVPRDRESRICPRALFLVIYAPKRGLLEIWSCQKGPRVAAFNVGKNCRLLYQASKMFNQRAELLVDSIINPCVEHCLSQNCYLLNPNDSSIYVIDTPFTCSLAKDSDIKSRDNLLLVELDHAMRQDLSDTGDQNAIDDANAPLLNIMNRITMYESRQTALRKLLYHSNLTPIRLKKILDTYGSGIQQTYERHHTLSSSNEDESIEPSREFTDDDRSLIELCDRIKMLCNMFITLTECQNATNIYPKIPQARDICADHPEIEKLANKLKWSHAEVLRTLSVHALELSFKSAHQRSADPWPNLGEPIDWAEFLQCFNLEQFSNDPHQFRLTKLSSGFVTSETVSKIASLVFTYSFSHSTIDDNLKRCIQAIDAPSRMLLLFQYWLMSRLCNYWTTWPRLQQLISELSDILVPENSQQRQNLAGHSITKTSTHVETTSKDTIKDDLLTIETWKQVYALVLESDNLFGAIVATVAIKSDIKRVMQEVRQQSTTDRDFKNNDNNDHSTNLTLRNNDSCDTIGSHDTDSWENLCIDAERLGLLSKQLEDVLFLQLLLHYSPEDKCQVAHYVYPRMRRISVANVLRAGETCVSELVAQWALQSNVNLRIFVEPYRGIPPGTTATNNTDTSDTVSMRTIETSDNQSINEARDDPTVRNSQSPSSSLDEQAQELLHHVCGSFPASLEPDIVLANCFWEACAKWCSATALPAHESFLRKSLDCLSLLSSTILRHKFALLAWRNFFQRRLERLAVLTETNNSGVMSQTARTRDSICKQDLNMSEDSVEGFVRYCCDLTELMLQTHMPSTMEQMPLFTNDDWWSTATCLVMLADHNDSRPDCMSHTLSATTMAPIGGSNVASHHRNALFYGASSLRCADSNVLLELNRLCTILYIVFRLNLAKAYPLSLIGSDGQQVLRIDLHGQGHHAKHHNHQRLEDIRYKFVSKCIVSLCARQAETYNRQQQQDDDDDAPIDDDEHNEELMTIFDQLVGLAREWSLDCDAIHRDLVCDLYRNNCDTLAAMITTRVADQTTLAHAVLRIASQRVLVLVGLSVHCSPNWRANIDQWSLFSPSLSSWLKSVQQDESERKLAPVKLSARSGSQLDMLRAMLEYATNHLSGQASRTAYDLINALTTLQQK</sequence>
<accession>A0ABQ7SB37</accession>
<evidence type="ECO:0000313" key="8">
    <source>
        <dbReference type="EMBL" id="KAG9510608.1"/>
    </source>
</evidence>
<gene>
    <name evidence="8" type="primary">RAB3GAP2</name>
    <name evidence="8" type="ORF">GZH46_00838</name>
</gene>
<evidence type="ECO:0000313" key="9">
    <source>
        <dbReference type="Proteomes" id="UP000825002"/>
    </source>
</evidence>
<dbReference type="Proteomes" id="UP000825002">
    <property type="component" value="Unassembled WGS sequence"/>
</dbReference>
<feature type="compositionally biased region" description="Polar residues" evidence="5">
    <location>
        <begin position="1062"/>
        <end position="1071"/>
    </location>
</feature>
<feature type="domain" description="Rab3-GAP regulatory subunit N-terminal" evidence="6">
    <location>
        <begin position="71"/>
        <end position="464"/>
    </location>
</feature>
<evidence type="ECO:0000259" key="6">
    <source>
        <dbReference type="Pfam" id="PF14655"/>
    </source>
</evidence>
<feature type="compositionally biased region" description="Low complexity" evidence="5">
    <location>
        <begin position="1028"/>
        <end position="1039"/>
    </location>
</feature>
<evidence type="ECO:0000256" key="1">
    <source>
        <dbReference type="ARBA" id="ARBA00004496"/>
    </source>
</evidence>
<proteinExistence type="inferred from homology"/>
<evidence type="ECO:0000259" key="7">
    <source>
        <dbReference type="Pfam" id="PF14656"/>
    </source>
</evidence>
<dbReference type="PANTHER" id="PTHR12472">
    <property type="entry name" value="RAB3-GAP REGULATORY DOMAIN"/>
    <property type="match status" value="1"/>
</dbReference>
<dbReference type="EMBL" id="JAIFTH010000113">
    <property type="protein sequence ID" value="KAG9510608.1"/>
    <property type="molecule type" value="Genomic_DNA"/>
</dbReference>
<protein>
    <submittedName>
        <fullName evidence="8">Rab3 GTPase-activating protein non-catalytic subunit</fullName>
    </submittedName>
</protein>
<comment type="caution">
    <text evidence="8">The sequence shown here is derived from an EMBL/GenBank/DDBJ whole genome shotgun (WGS) entry which is preliminary data.</text>
</comment>
<dbReference type="PANTHER" id="PTHR12472:SF0">
    <property type="entry name" value="RAB3 GTPASE-ACTIVATING PROTEIN NON-CATALYTIC SUBUNIT"/>
    <property type="match status" value="1"/>
</dbReference>
<name>A0ABQ7SB37_9ACAR</name>
<feature type="domain" description="Rab3GAP regulatory subunit C-terminal" evidence="7">
    <location>
        <begin position="863"/>
        <end position="1235"/>
    </location>
</feature>
<keyword evidence="9" id="KW-1185">Reference proteome</keyword>
<evidence type="ECO:0000256" key="3">
    <source>
        <dbReference type="ARBA" id="ARBA00022468"/>
    </source>
</evidence>
<keyword evidence="3" id="KW-0343">GTPase activation</keyword>
<organism evidence="8 9">
    <name type="scientific">Fragariocoptes setiger</name>
    <dbReference type="NCBI Taxonomy" id="1670756"/>
    <lineage>
        <taxon>Eukaryota</taxon>
        <taxon>Metazoa</taxon>
        <taxon>Ecdysozoa</taxon>
        <taxon>Arthropoda</taxon>
        <taxon>Chelicerata</taxon>
        <taxon>Arachnida</taxon>
        <taxon>Acari</taxon>
        <taxon>Acariformes</taxon>
        <taxon>Trombidiformes</taxon>
        <taxon>Prostigmata</taxon>
        <taxon>Eupodina</taxon>
        <taxon>Eriophyoidea</taxon>
        <taxon>Phytoptidae</taxon>
        <taxon>Fragariocoptes</taxon>
    </lineage>
</organism>
<comment type="similarity">
    <text evidence="2">Belongs to the Rab3-GAP regulatory subunit family.</text>
</comment>
<feature type="region of interest" description="Disordered" evidence="5">
    <location>
        <begin position="605"/>
        <end position="624"/>
    </location>
</feature>
<dbReference type="InterPro" id="IPR032839">
    <property type="entry name" value="RAB3GAP_N"/>
</dbReference>